<dbReference type="Gene3D" id="1.10.490.10">
    <property type="entry name" value="Globins"/>
    <property type="match status" value="1"/>
</dbReference>
<gene>
    <name evidence="7" type="ORF">RB2654_17741</name>
</gene>
<dbReference type="EMBL" id="AAMT01000002">
    <property type="protein sequence ID" value="EAQ14536.1"/>
    <property type="molecule type" value="Genomic_DNA"/>
</dbReference>
<dbReference type="PANTHER" id="PTHR43396">
    <property type="entry name" value="FLAVOHEMOPROTEIN"/>
    <property type="match status" value="1"/>
</dbReference>
<dbReference type="InterPro" id="IPR009050">
    <property type="entry name" value="Globin-like_sf"/>
</dbReference>
<dbReference type="eggNOG" id="COG1017">
    <property type="taxonomic scope" value="Bacteria"/>
</dbReference>
<dbReference type="GO" id="GO:0005344">
    <property type="term" value="F:oxygen carrier activity"/>
    <property type="evidence" value="ECO:0007669"/>
    <property type="project" value="UniProtKB-KW"/>
</dbReference>
<keyword evidence="8" id="KW-1185">Reference proteome</keyword>
<dbReference type="STRING" id="314271.RB2654_17741"/>
<keyword evidence="5" id="KW-0813">Transport</keyword>
<evidence type="ECO:0000256" key="1">
    <source>
        <dbReference type="ARBA" id="ARBA00022617"/>
    </source>
</evidence>
<evidence type="ECO:0000256" key="5">
    <source>
        <dbReference type="RuleBase" id="RU000356"/>
    </source>
</evidence>
<evidence type="ECO:0000313" key="8">
    <source>
        <dbReference type="Proteomes" id="UP000002931"/>
    </source>
</evidence>
<sequence>MIRACLSDLYSVRIEFSRRFYDRFFEQVPEARRLFVHNQDKQALMLYAAVAMTMRGMESGRDLDGELIEFGKRHARLGVKQDMFPIFGSTFLETLIEYLPHHDHPKIAKAWWGGFTDMSTPIIAGMIAEQEEMMADKKLFRKEAEESAVIRLGRRMEATMDLRLH</sequence>
<reference evidence="7 8" key="1">
    <citation type="journal article" date="2010" name="J. Bacteriol.">
        <title>Genome sequences of Pelagibaca bermudensis HTCC2601T and Maritimibacter alkaliphilus HTCC2654T, the type strains of two marine Roseobacter genera.</title>
        <authorList>
            <person name="Thrash J.C."/>
            <person name="Cho J.C."/>
            <person name="Ferriera S."/>
            <person name="Johnson J."/>
            <person name="Vergin K.L."/>
            <person name="Giovannoni S.J."/>
        </authorList>
    </citation>
    <scope>NUCLEOTIDE SEQUENCE [LARGE SCALE GENOMIC DNA]</scope>
    <source>
        <strain evidence="7 8">HTCC2654</strain>
    </source>
</reference>
<keyword evidence="3" id="KW-0479">Metal-binding</keyword>
<keyword evidence="2 5" id="KW-0561">Oxygen transport</keyword>
<dbReference type="HOGENOM" id="CLU_1608857_0_0_5"/>
<dbReference type="GO" id="GO:0071949">
    <property type="term" value="F:FAD binding"/>
    <property type="evidence" value="ECO:0007669"/>
    <property type="project" value="TreeGrafter"/>
</dbReference>
<dbReference type="InterPro" id="IPR012292">
    <property type="entry name" value="Globin/Proto"/>
</dbReference>
<dbReference type="Proteomes" id="UP000002931">
    <property type="component" value="Unassembled WGS sequence"/>
</dbReference>
<dbReference type="GO" id="GO:0020037">
    <property type="term" value="F:heme binding"/>
    <property type="evidence" value="ECO:0007669"/>
    <property type="project" value="InterPro"/>
</dbReference>
<proteinExistence type="inferred from homology"/>
<evidence type="ECO:0000256" key="2">
    <source>
        <dbReference type="ARBA" id="ARBA00022621"/>
    </source>
</evidence>
<evidence type="ECO:0000259" key="6">
    <source>
        <dbReference type="PROSITE" id="PS01033"/>
    </source>
</evidence>
<dbReference type="AlphaFoldDB" id="A3VC53"/>
<accession>A3VC53</accession>
<protein>
    <submittedName>
        <fullName evidence="7">Flavohemoprotein-like protein</fullName>
    </submittedName>
</protein>
<organism evidence="7 8">
    <name type="scientific">Maritimibacter alkaliphilus HTCC2654</name>
    <dbReference type="NCBI Taxonomy" id="314271"/>
    <lineage>
        <taxon>Bacteria</taxon>
        <taxon>Pseudomonadati</taxon>
        <taxon>Pseudomonadota</taxon>
        <taxon>Alphaproteobacteria</taxon>
        <taxon>Rhodobacterales</taxon>
        <taxon>Roseobacteraceae</taxon>
        <taxon>Maritimibacter</taxon>
    </lineage>
</organism>
<evidence type="ECO:0000256" key="3">
    <source>
        <dbReference type="ARBA" id="ARBA00022723"/>
    </source>
</evidence>
<dbReference type="InterPro" id="IPR000971">
    <property type="entry name" value="Globin"/>
</dbReference>
<dbReference type="PROSITE" id="PS01033">
    <property type="entry name" value="GLOBIN"/>
    <property type="match status" value="1"/>
</dbReference>
<dbReference type="PANTHER" id="PTHR43396:SF3">
    <property type="entry name" value="FLAVOHEMOPROTEIN"/>
    <property type="match status" value="1"/>
</dbReference>
<evidence type="ECO:0000256" key="4">
    <source>
        <dbReference type="ARBA" id="ARBA00023004"/>
    </source>
</evidence>
<feature type="domain" description="Globin" evidence="6">
    <location>
        <begin position="1"/>
        <end position="127"/>
    </location>
</feature>
<keyword evidence="1 5" id="KW-0349">Heme</keyword>
<dbReference type="Pfam" id="PF00042">
    <property type="entry name" value="Globin"/>
    <property type="match status" value="1"/>
</dbReference>
<comment type="similarity">
    <text evidence="5">Belongs to the globin family.</text>
</comment>
<dbReference type="GO" id="GO:0008941">
    <property type="term" value="F:nitric oxide dioxygenase NAD(P)H activity"/>
    <property type="evidence" value="ECO:0007669"/>
    <property type="project" value="TreeGrafter"/>
</dbReference>
<dbReference type="GO" id="GO:0046210">
    <property type="term" value="P:nitric oxide catabolic process"/>
    <property type="evidence" value="ECO:0007669"/>
    <property type="project" value="TreeGrafter"/>
</dbReference>
<name>A3VC53_9RHOB</name>
<dbReference type="GO" id="GO:0071500">
    <property type="term" value="P:cellular response to nitrosative stress"/>
    <property type="evidence" value="ECO:0007669"/>
    <property type="project" value="TreeGrafter"/>
</dbReference>
<comment type="caution">
    <text evidence="7">The sequence shown here is derived from an EMBL/GenBank/DDBJ whole genome shotgun (WGS) entry which is preliminary data.</text>
</comment>
<evidence type="ECO:0000313" key="7">
    <source>
        <dbReference type="EMBL" id="EAQ14536.1"/>
    </source>
</evidence>
<dbReference type="SUPFAM" id="SSF46458">
    <property type="entry name" value="Globin-like"/>
    <property type="match status" value="1"/>
</dbReference>
<dbReference type="GO" id="GO:0019825">
    <property type="term" value="F:oxygen binding"/>
    <property type="evidence" value="ECO:0007669"/>
    <property type="project" value="InterPro"/>
</dbReference>
<keyword evidence="4" id="KW-0408">Iron</keyword>
<dbReference type="GO" id="GO:0046872">
    <property type="term" value="F:metal ion binding"/>
    <property type="evidence" value="ECO:0007669"/>
    <property type="project" value="UniProtKB-KW"/>
</dbReference>